<keyword evidence="10" id="KW-0238">DNA-binding</keyword>
<dbReference type="GO" id="GO:0009035">
    <property type="term" value="F:type I site-specific deoxyribonuclease activity"/>
    <property type="evidence" value="ECO:0007669"/>
    <property type="project" value="UniProtKB-EC"/>
</dbReference>
<dbReference type="PATRIC" id="fig|992073.3.peg.536"/>
<comment type="caution">
    <text evidence="12">The sequence shown here is derived from an EMBL/GenBank/DDBJ whole genome shotgun (WGS) entry which is preliminary data.</text>
</comment>
<organism evidence="12 13">
    <name type="scientific">Helicobacter pylori Hp P-2</name>
    <dbReference type="NCBI Taxonomy" id="992073"/>
    <lineage>
        <taxon>Bacteria</taxon>
        <taxon>Pseudomonadati</taxon>
        <taxon>Campylobacterota</taxon>
        <taxon>Epsilonproteobacteria</taxon>
        <taxon>Campylobacterales</taxon>
        <taxon>Helicobacteraceae</taxon>
        <taxon>Helicobacter</taxon>
    </lineage>
</organism>
<dbReference type="PANTHER" id="PTHR30195:SF15">
    <property type="entry name" value="TYPE I RESTRICTION ENZYME HINDI ENDONUCLEASE SUBUNIT"/>
    <property type="match status" value="1"/>
</dbReference>
<evidence type="ECO:0000256" key="7">
    <source>
        <dbReference type="ARBA" id="ARBA00022759"/>
    </source>
</evidence>
<dbReference type="InterPro" id="IPR051268">
    <property type="entry name" value="Type-I_R_enzyme_R_subunit"/>
</dbReference>
<dbReference type="CDD" id="cd22332">
    <property type="entry name" value="HsdR_N"/>
    <property type="match status" value="1"/>
</dbReference>
<proteinExistence type="inferred from homology"/>
<reference evidence="12 13" key="1">
    <citation type="journal article" date="2013" name="Pathog. Dis.">
        <title>Genome sequences of 65 Helicobacter pylori strains isolated from asymptomatic individuals and patients with gastric cancer, peptic ulcer disease, or gastritis.</title>
        <authorList>
            <person name="Blanchard T.G."/>
            <person name="Czinn S.J."/>
            <person name="Correa P."/>
            <person name="Nakazawa T."/>
            <person name="Keelan M."/>
            <person name="Morningstar L."/>
            <person name="Santana-Cruz I."/>
            <person name="Maroo A."/>
            <person name="McCracken C."/>
            <person name="Shefchek K."/>
            <person name="Daugherty S."/>
            <person name="Song Y."/>
            <person name="Fraser C.M."/>
            <person name="Fricke W.F."/>
        </authorList>
    </citation>
    <scope>NUCLEOTIDE SEQUENCE [LARGE SCALE GENOMIC DNA]</scope>
    <source>
        <strain evidence="12 13">Hp P-2</strain>
    </source>
</reference>
<evidence type="ECO:0000259" key="11">
    <source>
        <dbReference type="Pfam" id="PF04313"/>
    </source>
</evidence>
<evidence type="ECO:0000256" key="8">
    <source>
        <dbReference type="ARBA" id="ARBA00022801"/>
    </source>
</evidence>
<dbReference type="PANTHER" id="PTHR30195">
    <property type="entry name" value="TYPE I SITE-SPECIFIC DEOXYRIBONUCLEASE PROTEIN SUBUNIT M AND R"/>
    <property type="match status" value="1"/>
</dbReference>
<sequence length="227" mass="26610">MPYNEITRVQVPALMHLAKLGYDFIPTKNKPNLDTATNILTDSFTQAFERLNPNKNAKDVLAEMKKRLNYDDLGKSFYEYLLKSEHQIIDFDNPNNNLYKMMTELPYKSFRPDITLFINGLPLVNIEVKQPYAEKGIKEEKVRHIQRYKNPENKVFYNLAQIWLFSDNLPYDENNPDQGVFYSASYSPIFQRFVEANKLDITPPPKMIKVIKTIKTTDRLKKFKNAS</sequence>
<gene>
    <name evidence="12" type="ORF">HPHPP2_0548</name>
</gene>
<dbReference type="GO" id="GO:0005524">
    <property type="term" value="F:ATP binding"/>
    <property type="evidence" value="ECO:0007669"/>
    <property type="project" value="UniProtKB-KW"/>
</dbReference>
<comment type="catalytic activity">
    <reaction evidence="1">
        <text>Endonucleolytic cleavage of DNA to give random double-stranded fragments with terminal 5'-phosphates, ATP is simultaneously hydrolyzed.</text>
        <dbReference type="EC" id="3.1.21.3"/>
    </reaction>
</comment>
<dbReference type="AlphaFoldDB" id="I9W1I5"/>
<keyword evidence="9" id="KW-0067">ATP-binding</keyword>
<protein>
    <recommendedName>
        <fullName evidence="3">type I site-specific deoxyribonuclease</fullName>
        <ecNumber evidence="3">3.1.21.3</ecNumber>
    </recommendedName>
</protein>
<evidence type="ECO:0000313" key="12">
    <source>
        <dbReference type="EMBL" id="EJB99836.1"/>
    </source>
</evidence>
<evidence type="ECO:0000256" key="3">
    <source>
        <dbReference type="ARBA" id="ARBA00012654"/>
    </source>
</evidence>
<evidence type="ECO:0000256" key="10">
    <source>
        <dbReference type="ARBA" id="ARBA00023125"/>
    </source>
</evidence>
<dbReference type="RefSeq" id="WP_001146692.1">
    <property type="nucleotide sequence ID" value="NZ_AKPJ01000001.1"/>
</dbReference>
<comment type="similarity">
    <text evidence="2">Belongs to the HsdR family.</text>
</comment>
<evidence type="ECO:0000256" key="6">
    <source>
        <dbReference type="ARBA" id="ARBA00022747"/>
    </source>
</evidence>
<dbReference type="Pfam" id="PF04313">
    <property type="entry name" value="HSDR_N"/>
    <property type="match status" value="1"/>
</dbReference>
<keyword evidence="7" id="KW-0255">Endonuclease</keyword>
<dbReference type="Proteomes" id="UP000004326">
    <property type="component" value="Unassembled WGS sequence"/>
</dbReference>
<dbReference type="GO" id="GO:0009307">
    <property type="term" value="P:DNA restriction-modification system"/>
    <property type="evidence" value="ECO:0007669"/>
    <property type="project" value="UniProtKB-KW"/>
</dbReference>
<evidence type="ECO:0000256" key="2">
    <source>
        <dbReference type="ARBA" id="ARBA00008598"/>
    </source>
</evidence>
<evidence type="ECO:0000313" key="13">
    <source>
        <dbReference type="Proteomes" id="UP000004326"/>
    </source>
</evidence>
<dbReference type="InterPro" id="IPR007409">
    <property type="entry name" value="Restrct_endonuc_type1_HsdR_N"/>
</dbReference>
<evidence type="ECO:0000256" key="5">
    <source>
        <dbReference type="ARBA" id="ARBA00022741"/>
    </source>
</evidence>
<keyword evidence="6" id="KW-0680">Restriction system</keyword>
<keyword evidence="8" id="KW-0378">Hydrolase</keyword>
<evidence type="ECO:0000256" key="4">
    <source>
        <dbReference type="ARBA" id="ARBA00022722"/>
    </source>
</evidence>
<dbReference type="GO" id="GO:0003677">
    <property type="term" value="F:DNA binding"/>
    <property type="evidence" value="ECO:0007669"/>
    <property type="project" value="UniProtKB-KW"/>
</dbReference>
<accession>I9W1I5</accession>
<dbReference type="EMBL" id="AKPJ01000001">
    <property type="protein sequence ID" value="EJB99836.1"/>
    <property type="molecule type" value="Genomic_DNA"/>
</dbReference>
<feature type="domain" description="Restriction endonuclease type I HsdR N-terminal" evidence="11">
    <location>
        <begin position="3"/>
        <end position="168"/>
    </location>
</feature>
<evidence type="ECO:0000256" key="1">
    <source>
        <dbReference type="ARBA" id="ARBA00000851"/>
    </source>
</evidence>
<keyword evidence="5" id="KW-0547">Nucleotide-binding</keyword>
<evidence type="ECO:0000256" key="9">
    <source>
        <dbReference type="ARBA" id="ARBA00022840"/>
    </source>
</evidence>
<dbReference type="EC" id="3.1.21.3" evidence="3"/>
<keyword evidence="4" id="KW-0540">Nuclease</keyword>
<dbReference type="Gene3D" id="3.90.1570.50">
    <property type="match status" value="1"/>
</dbReference>
<name>I9W1I5_HELPX</name>